<evidence type="ECO:0000313" key="4">
    <source>
        <dbReference type="Proteomes" id="UP000295008"/>
    </source>
</evidence>
<dbReference type="Pfam" id="PF00395">
    <property type="entry name" value="SLH"/>
    <property type="match status" value="3"/>
</dbReference>
<dbReference type="InterPro" id="IPR001119">
    <property type="entry name" value="SLH_dom"/>
</dbReference>
<dbReference type="PROSITE" id="PS51272">
    <property type="entry name" value="SLH"/>
    <property type="match status" value="3"/>
</dbReference>
<dbReference type="OrthoDB" id="174569at2"/>
<keyword evidence="1" id="KW-0732">Signal</keyword>
<evidence type="ECO:0000313" key="3">
    <source>
        <dbReference type="EMBL" id="TCL64754.1"/>
    </source>
</evidence>
<keyword evidence="4" id="KW-1185">Reference proteome</keyword>
<dbReference type="PANTHER" id="PTHR43308">
    <property type="entry name" value="OUTER MEMBRANE PROTEIN ALPHA-RELATED"/>
    <property type="match status" value="1"/>
</dbReference>
<name>A0A4R1RFL6_HYDET</name>
<dbReference type="RefSeq" id="WP_132015080.1">
    <property type="nucleotide sequence ID" value="NZ_SLUN01000018.1"/>
</dbReference>
<evidence type="ECO:0000256" key="1">
    <source>
        <dbReference type="SAM" id="SignalP"/>
    </source>
</evidence>
<dbReference type="InterPro" id="IPR051465">
    <property type="entry name" value="Cell_Envelope_Struct_Comp"/>
</dbReference>
<dbReference type="PANTHER" id="PTHR43308:SF5">
    <property type="entry name" value="S-LAYER PROTEIN _ PEPTIDOGLYCAN ENDO-BETA-N-ACETYLGLUCOSAMINIDASE"/>
    <property type="match status" value="1"/>
</dbReference>
<organism evidence="3 4">
    <name type="scientific">Hydrogenispora ethanolica</name>
    <dbReference type="NCBI Taxonomy" id="1082276"/>
    <lineage>
        <taxon>Bacteria</taxon>
        <taxon>Bacillati</taxon>
        <taxon>Bacillota</taxon>
        <taxon>Hydrogenispora</taxon>
    </lineage>
</organism>
<reference evidence="3 4" key="1">
    <citation type="submission" date="2019-03" db="EMBL/GenBank/DDBJ databases">
        <title>Genomic Encyclopedia of Type Strains, Phase IV (KMG-IV): sequencing the most valuable type-strain genomes for metagenomic binning, comparative biology and taxonomic classification.</title>
        <authorList>
            <person name="Goeker M."/>
        </authorList>
    </citation>
    <scope>NUCLEOTIDE SEQUENCE [LARGE SCALE GENOMIC DNA]</scope>
    <source>
        <strain evidence="3 4">LX-B</strain>
    </source>
</reference>
<proteinExistence type="predicted"/>
<feature type="chain" id="PRO_5020667889" evidence="1">
    <location>
        <begin position="28"/>
        <end position="419"/>
    </location>
</feature>
<dbReference type="AlphaFoldDB" id="A0A4R1RFL6"/>
<sequence length="419" mass="45475">MITKRKFYLMLLGMLTLTAIFSVEAQAATAAATATATPAAFSDIEGNWAQKEVKSLTDKGVINGYPDGTFKPDQTINRAEFAKLVAKLFNYQPAASVQFPDIKNSWASSYIKGVGSQKVMQAFADGNFKPENPVNRGQLAVFLTRVLHIVTPEEKYTDPWAASFTDLSEKDWEFRYVEVAAKLGLLPESYKNEFHAGQGVTRAEAAWTLNALNNLSVKKGKISTVDPTSGLVNIQRQQNGDPLLALVNPDTVVMRNNTSAAVDGLVPGDEITVISSASGDVKYLKAFGKVTKNDLLSRVSTITKGRLTPDQINSIVSGDWDSIKDSIKGGIYNQMIEMGLTAGEAESIIGQDWNYLDTLSKDRLSQALSAQFGISQDFGLALLERDMKKIQDYGKVELATAALSRLLGATPGTDTSSSY</sequence>
<dbReference type="Proteomes" id="UP000295008">
    <property type="component" value="Unassembled WGS sequence"/>
</dbReference>
<feature type="signal peptide" evidence="1">
    <location>
        <begin position="1"/>
        <end position="27"/>
    </location>
</feature>
<evidence type="ECO:0000259" key="2">
    <source>
        <dbReference type="PROSITE" id="PS51272"/>
    </source>
</evidence>
<comment type="caution">
    <text evidence="3">The sequence shown here is derived from an EMBL/GenBank/DDBJ whole genome shotgun (WGS) entry which is preliminary data.</text>
</comment>
<feature type="domain" description="SLH" evidence="2">
    <location>
        <begin position="101"/>
        <end position="157"/>
    </location>
</feature>
<protein>
    <submittedName>
        <fullName evidence="3">S-layer family protein</fullName>
    </submittedName>
</protein>
<feature type="domain" description="SLH" evidence="2">
    <location>
        <begin position="36"/>
        <end position="99"/>
    </location>
</feature>
<accession>A0A4R1RFL6</accession>
<dbReference type="EMBL" id="SLUN01000018">
    <property type="protein sequence ID" value="TCL64754.1"/>
    <property type="molecule type" value="Genomic_DNA"/>
</dbReference>
<feature type="domain" description="SLH" evidence="2">
    <location>
        <begin position="160"/>
        <end position="223"/>
    </location>
</feature>
<gene>
    <name evidence="3" type="ORF">EDC14_101853</name>
</gene>